<evidence type="ECO:0000313" key="3">
    <source>
        <dbReference type="EnsemblProtists" id="EKX41458"/>
    </source>
</evidence>
<evidence type="ECO:0000313" key="2">
    <source>
        <dbReference type="EMBL" id="EKX41458.1"/>
    </source>
</evidence>
<dbReference type="AlphaFoldDB" id="L1IYW0"/>
<dbReference type="EMBL" id="JH993023">
    <property type="protein sequence ID" value="EKX41458.1"/>
    <property type="molecule type" value="Genomic_DNA"/>
</dbReference>
<feature type="coiled-coil region" evidence="1">
    <location>
        <begin position="126"/>
        <end position="153"/>
    </location>
</feature>
<organism evidence="2">
    <name type="scientific">Guillardia theta (strain CCMP2712)</name>
    <name type="common">Cryptophyte</name>
    <dbReference type="NCBI Taxonomy" id="905079"/>
    <lineage>
        <taxon>Eukaryota</taxon>
        <taxon>Cryptophyceae</taxon>
        <taxon>Pyrenomonadales</taxon>
        <taxon>Geminigeraceae</taxon>
        <taxon>Guillardia</taxon>
    </lineage>
</organism>
<reference evidence="3" key="3">
    <citation type="submission" date="2016-03" db="UniProtKB">
        <authorList>
            <consortium name="EnsemblProtists"/>
        </authorList>
    </citation>
    <scope>IDENTIFICATION</scope>
</reference>
<dbReference type="KEGG" id="gtt:GUITHDRAFT_112429"/>
<evidence type="ECO:0000256" key="1">
    <source>
        <dbReference type="SAM" id="Coils"/>
    </source>
</evidence>
<reference evidence="2 4" key="1">
    <citation type="journal article" date="2012" name="Nature">
        <title>Algal genomes reveal evolutionary mosaicism and the fate of nucleomorphs.</title>
        <authorList>
            <consortium name="DOE Joint Genome Institute"/>
            <person name="Curtis B.A."/>
            <person name="Tanifuji G."/>
            <person name="Burki F."/>
            <person name="Gruber A."/>
            <person name="Irimia M."/>
            <person name="Maruyama S."/>
            <person name="Arias M.C."/>
            <person name="Ball S.G."/>
            <person name="Gile G.H."/>
            <person name="Hirakawa Y."/>
            <person name="Hopkins J.F."/>
            <person name="Kuo A."/>
            <person name="Rensing S.A."/>
            <person name="Schmutz J."/>
            <person name="Symeonidi A."/>
            <person name="Elias M."/>
            <person name="Eveleigh R.J."/>
            <person name="Herman E.K."/>
            <person name="Klute M.J."/>
            <person name="Nakayama T."/>
            <person name="Obornik M."/>
            <person name="Reyes-Prieto A."/>
            <person name="Armbrust E.V."/>
            <person name="Aves S.J."/>
            <person name="Beiko R.G."/>
            <person name="Coutinho P."/>
            <person name="Dacks J.B."/>
            <person name="Durnford D.G."/>
            <person name="Fast N.M."/>
            <person name="Green B.R."/>
            <person name="Grisdale C.J."/>
            <person name="Hempel F."/>
            <person name="Henrissat B."/>
            <person name="Hoppner M.P."/>
            <person name="Ishida K."/>
            <person name="Kim E."/>
            <person name="Koreny L."/>
            <person name="Kroth P.G."/>
            <person name="Liu Y."/>
            <person name="Malik S.B."/>
            <person name="Maier U.G."/>
            <person name="McRose D."/>
            <person name="Mock T."/>
            <person name="Neilson J.A."/>
            <person name="Onodera N.T."/>
            <person name="Poole A.M."/>
            <person name="Pritham E.J."/>
            <person name="Richards T.A."/>
            <person name="Rocap G."/>
            <person name="Roy S.W."/>
            <person name="Sarai C."/>
            <person name="Schaack S."/>
            <person name="Shirato S."/>
            <person name="Slamovits C.H."/>
            <person name="Spencer D.F."/>
            <person name="Suzuki S."/>
            <person name="Worden A.Z."/>
            <person name="Zauner S."/>
            <person name="Barry K."/>
            <person name="Bell C."/>
            <person name="Bharti A.K."/>
            <person name="Crow J.A."/>
            <person name="Grimwood J."/>
            <person name="Kramer R."/>
            <person name="Lindquist E."/>
            <person name="Lucas S."/>
            <person name="Salamov A."/>
            <person name="McFadden G.I."/>
            <person name="Lane C.E."/>
            <person name="Keeling P.J."/>
            <person name="Gray M.W."/>
            <person name="Grigoriev I.V."/>
            <person name="Archibald J.M."/>
        </authorList>
    </citation>
    <scope>NUCLEOTIDE SEQUENCE</scope>
    <source>
        <strain evidence="2 4">CCMP2712</strain>
    </source>
</reference>
<sequence length="204" mass="24446">MLTNVHESYQEEDWAKDESTCLSYIHALDQYVFSYETLYSKSLELYALERERNKAKMYILSSINARLQALERNVNVTIGENEKKLNQIFDLERSRQNCVALQEGIRHRGQLTAEQSAEQKRRFVDVEEWKRMYDNERKKSEILRQKVEKARKELLLYHIEHSSSSDSEENDEYLRRQVEEYIESMTAQDFVEEGKIEPLPKFYE</sequence>
<keyword evidence="1" id="KW-0175">Coiled coil</keyword>
<accession>L1IYW0</accession>
<dbReference type="RefSeq" id="XP_005828438.1">
    <property type="nucleotide sequence ID" value="XM_005828381.1"/>
</dbReference>
<dbReference type="EnsemblProtists" id="EKX41458">
    <property type="protein sequence ID" value="EKX41458"/>
    <property type="gene ID" value="GUITHDRAFT_112429"/>
</dbReference>
<protein>
    <submittedName>
        <fullName evidence="2 3">Uncharacterized protein</fullName>
    </submittedName>
</protein>
<keyword evidence="4" id="KW-1185">Reference proteome</keyword>
<dbReference type="PaxDb" id="55529-EKX41458"/>
<evidence type="ECO:0000313" key="4">
    <source>
        <dbReference type="Proteomes" id="UP000011087"/>
    </source>
</evidence>
<dbReference type="GeneID" id="17298158"/>
<gene>
    <name evidence="2" type="ORF">GUITHDRAFT_112429</name>
</gene>
<reference evidence="4" key="2">
    <citation type="submission" date="2012-11" db="EMBL/GenBank/DDBJ databases">
        <authorList>
            <person name="Kuo A."/>
            <person name="Curtis B.A."/>
            <person name="Tanifuji G."/>
            <person name="Burki F."/>
            <person name="Gruber A."/>
            <person name="Irimia M."/>
            <person name="Maruyama S."/>
            <person name="Arias M.C."/>
            <person name="Ball S.G."/>
            <person name="Gile G.H."/>
            <person name="Hirakawa Y."/>
            <person name="Hopkins J.F."/>
            <person name="Rensing S.A."/>
            <person name="Schmutz J."/>
            <person name="Symeonidi A."/>
            <person name="Elias M."/>
            <person name="Eveleigh R.J."/>
            <person name="Herman E.K."/>
            <person name="Klute M.J."/>
            <person name="Nakayama T."/>
            <person name="Obornik M."/>
            <person name="Reyes-Prieto A."/>
            <person name="Armbrust E.V."/>
            <person name="Aves S.J."/>
            <person name="Beiko R.G."/>
            <person name="Coutinho P."/>
            <person name="Dacks J.B."/>
            <person name="Durnford D.G."/>
            <person name="Fast N.M."/>
            <person name="Green B.R."/>
            <person name="Grisdale C."/>
            <person name="Hempe F."/>
            <person name="Henrissat B."/>
            <person name="Hoppner M.P."/>
            <person name="Ishida K.-I."/>
            <person name="Kim E."/>
            <person name="Koreny L."/>
            <person name="Kroth P.G."/>
            <person name="Liu Y."/>
            <person name="Malik S.-B."/>
            <person name="Maier U.G."/>
            <person name="McRose D."/>
            <person name="Mock T."/>
            <person name="Neilson J.A."/>
            <person name="Onodera N.T."/>
            <person name="Poole A.M."/>
            <person name="Pritham E.J."/>
            <person name="Richards T.A."/>
            <person name="Rocap G."/>
            <person name="Roy S.W."/>
            <person name="Sarai C."/>
            <person name="Schaack S."/>
            <person name="Shirato S."/>
            <person name="Slamovits C.H."/>
            <person name="Spencer D.F."/>
            <person name="Suzuki S."/>
            <person name="Worden A.Z."/>
            <person name="Zauner S."/>
            <person name="Barry K."/>
            <person name="Bell C."/>
            <person name="Bharti A.K."/>
            <person name="Crow J.A."/>
            <person name="Grimwood J."/>
            <person name="Kramer R."/>
            <person name="Lindquist E."/>
            <person name="Lucas S."/>
            <person name="Salamov A."/>
            <person name="McFadden G.I."/>
            <person name="Lane C.E."/>
            <person name="Keeling P.J."/>
            <person name="Gray M.W."/>
            <person name="Grigoriev I.V."/>
            <person name="Archibald J.M."/>
        </authorList>
    </citation>
    <scope>NUCLEOTIDE SEQUENCE</scope>
    <source>
        <strain evidence="4">CCMP2712</strain>
    </source>
</reference>
<name>L1IYW0_GUITC</name>
<proteinExistence type="predicted"/>
<dbReference type="HOGENOM" id="CLU_1345437_0_0_1"/>
<dbReference type="Proteomes" id="UP000011087">
    <property type="component" value="Unassembled WGS sequence"/>
</dbReference>